<dbReference type="STRING" id="186116.SAMN05192569_10114"/>
<dbReference type="AlphaFoldDB" id="A0A1I0T2N1"/>
<dbReference type="RefSeq" id="WP_279625755.1">
    <property type="nucleotide sequence ID" value="NZ_FOJS01000011.1"/>
</dbReference>
<keyword evidence="2" id="KW-1185">Reference proteome</keyword>
<organism evidence="1 2">
    <name type="scientific">Parageobacillus thermantarcticus</name>
    <dbReference type="NCBI Taxonomy" id="186116"/>
    <lineage>
        <taxon>Bacteria</taxon>
        <taxon>Bacillati</taxon>
        <taxon>Bacillota</taxon>
        <taxon>Bacilli</taxon>
        <taxon>Bacillales</taxon>
        <taxon>Anoxybacillaceae</taxon>
        <taxon>Parageobacillus</taxon>
    </lineage>
</organism>
<name>A0A1I0T2N1_9BACL</name>
<gene>
    <name evidence="1" type="ORF">SAMN05192569_10114</name>
</gene>
<dbReference type="Proteomes" id="UP000198650">
    <property type="component" value="Unassembled WGS sequence"/>
</dbReference>
<protein>
    <submittedName>
        <fullName evidence="1">Uncharacterized protein</fullName>
    </submittedName>
</protein>
<evidence type="ECO:0000313" key="1">
    <source>
        <dbReference type="EMBL" id="SFA46048.1"/>
    </source>
</evidence>
<evidence type="ECO:0000313" key="2">
    <source>
        <dbReference type="Proteomes" id="UP000198650"/>
    </source>
</evidence>
<sequence length="44" mass="5010">MIREGTFKGLKSIILENNDIKATFFPEYSSKLASFIDNERKGSI</sequence>
<proteinExistence type="predicted"/>
<reference evidence="2" key="1">
    <citation type="submission" date="2016-10" db="EMBL/GenBank/DDBJ databases">
        <authorList>
            <person name="Varghese N."/>
            <person name="Submissions S."/>
        </authorList>
    </citation>
    <scope>NUCLEOTIDE SEQUENCE [LARGE SCALE GENOMIC DNA]</scope>
    <source>
        <strain evidence="2">M1</strain>
    </source>
</reference>
<dbReference type="EMBL" id="FOJS01000011">
    <property type="protein sequence ID" value="SFA46048.1"/>
    <property type="molecule type" value="Genomic_DNA"/>
</dbReference>
<accession>A0A1I0T2N1</accession>